<dbReference type="AlphaFoldDB" id="A0A1N7GB71"/>
<dbReference type="STRING" id="573024.SAMN05216208_0278"/>
<reference evidence="2 3" key="1">
    <citation type="submission" date="2017-01" db="EMBL/GenBank/DDBJ databases">
        <authorList>
            <person name="Mah S.A."/>
            <person name="Swanson W.J."/>
            <person name="Moy G.W."/>
            <person name="Vacquier V.D."/>
        </authorList>
    </citation>
    <scope>NUCLEOTIDE SEQUENCE [LARGE SCALE GENOMIC DNA]</scope>
    <source>
        <strain evidence="2 3">DSM 29590</strain>
    </source>
</reference>
<name>A0A1N7GB71_9RHOB</name>
<accession>A0A1N7GB71</accession>
<keyword evidence="1" id="KW-1133">Transmembrane helix</keyword>
<dbReference type="EMBL" id="FTNV01000001">
    <property type="protein sequence ID" value="SIS09784.1"/>
    <property type="molecule type" value="Genomic_DNA"/>
</dbReference>
<evidence type="ECO:0000256" key="1">
    <source>
        <dbReference type="SAM" id="Phobius"/>
    </source>
</evidence>
<keyword evidence="3" id="KW-1185">Reference proteome</keyword>
<keyword evidence="1" id="KW-0472">Membrane</keyword>
<proteinExistence type="predicted"/>
<keyword evidence="1" id="KW-0812">Transmembrane</keyword>
<evidence type="ECO:0000313" key="3">
    <source>
        <dbReference type="Proteomes" id="UP000186019"/>
    </source>
</evidence>
<sequence>MAEGRGRVSALILLLIAALSFGAAIFHDKNPLAEEAGAYAESIAKVSAATYVTLRTLNALLSTAQEVEVGASVGVSGNFQPGKILEPIDDTIERIAATVFSIMLVSGLLAVAMGPVGAVGGAMIAAACLLLLIGRQNHLRSGARKLGFMGAVLTLGLPICLIASDWLAGPLTGSVLIRHQAVIDDIVAEVPGADPAPLESAPEQTGILGGVLDRFSTGLDYVASGQQVLAQAGSIVTNADKIIGSYLSILAVLLFRTFLLPALLLVAGWLIVKGYIRD</sequence>
<feature type="transmembrane region" description="Helical" evidence="1">
    <location>
        <begin position="146"/>
        <end position="168"/>
    </location>
</feature>
<gene>
    <name evidence="2" type="ORF">SAMN05421666_1858</name>
</gene>
<feature type="transmembrane region" description="Helical" evidence="1">
    <location>
        <begin position="246"/>
        <end position="272"/>
    </location>
</feature>
<evidence type="ECO:0000313" key="2">
    <source>
        <dbReference type="EMBL" id="SIS09784.1"/>
    </source>
</evidence>
<protein>
    <submittedName>
        <fullName evidence="2">Uncharacterized protein</fullName>
    </submittedName>
</protein>
<organism evidence="2 3">
    <name type="scientific">Roseovarius nanhaiticus</name>
    <dbReference type="NCBI Taxonomy" id="573024"/>
    <lineage>
        <taxon>Bacteria</taxon>
        <taxon>Pseudomonadati</taxon>
        <taxon>Pseudomonadota</taxon>
        <taxon>Alphaproteobacteria</taxon>
        <taxon>Rhodobacterales</taxon>
        <taxon>Roseobacteraceae</taxon>
        <taxon>Roseovarius</taxon>
    </lineage>
</organism>
<dbReference type="Proteomes" id="UP000186019">
    <property type="component" value="Unassembled WGS sequence"/>
</dbReference>
<dbReference type="RefSeq" id="WP_076532872.1">
    <property type="nucleotide sequence ID" value="NZ_FOAC01000001.1"/>
</dbReference>
<dbReference type="OrthoDB" id="7841833at2"/>
<feature type="transmembrane region" description="Helical" evidence="1">
    <location>
        <begin position="108"/>
        <end position="134"/>
    </location>
</feature>